<dbReference type="AlphaFoldDB" id="I8U4L1"/>
<accession>I8U4L1</accession>
<feature type="transmembrane region" description="Helical" evidence="8">
    <location>
        <begin position="109"/>
        <end position="129"/>
    </location>
</feature>
<feature type="region of interest" description="Disordered" evidence="7">
    <location>
        <begin position="1"/>
        <end position="20"/>
    </location>
</feature>
<keyword evidence="3" id="KW-1003">Cell membrane</keyword>
<dbReference type="GO" id="GO:0005886">
    <property type="term" value="C:plasma membrane"/>
    <property type="evidence" value="ECO:0007669"/>
    <property type="project" value="UniProtKB-SubCell"/>
</dbReference>
<dbReference type="InterPro" id="IPR011701">
    <property type="entry name" value="MFS"/>
</dbReference>
<dbReference type="OrthoDB" id="5296287at2759"/>
<dbReference type="Proteomes" id="UP000002812">
    <property type="component" value="Unassembled WGS sequence"/>
</dbReference>
<dbReference type="Gene3D" id="1.20.1250.20">
    <property type="entry name" value="MFS general substrate transporter like domains"/>
    <property type="match status" value="2"/>
</dbReference>
<dbReference type="EMBL" id="AKHY01000100">
    <property type="protein sequence ID" value="EIT81663.1"/>
    <property type="molecule type" value="Genomic_DNA"/>
</dbReference>
<feature type="domain" description="Major facilitator superfamily (MFS) profile" evidence="9">
    <location>
        <begin position="39"/>
        <end position="474"/>
    </location>
</feature>
<feature type="transmembrane region" description="Helical" evidence="8">
    <location>
        <begin position="37"/>
        <end position="57"/>
    </location>
</feature>
<keyword evidence="4 8" id="KW-0812">Transmembrane</keyword>
<feature type="transmembrane region" description="Helical" evidence="8">
    <location>
        <begin position="250"/>
        <end position="275"/>
    </location>
</feature>
<evidence type="ECO:0000256" key="8">
    <source>
        <dbReference type="SAM" id="Phobius"/>
    </source>
</evidence>
<comment type="subcellular location">
    <subcellularLocation>
        <location evidence="1">Cell membrane</location>
        <topology evidence="1">Multi-pass membrane protein</topology>
    </subcellularLocation>
</comment>
<name>I8U4L1_ASPO3</name>
<dbReference type="Pfam" id="PF07690">
    <property type="entry name" value="MFS_1"/>
    <property type="match status" value="1"/>
</dbReference>
<protein>
    <submittedName>
        <fullName evidence="10">Synaptic vesicle transporter SVOP</fullName>
    </submittedName>
</protein>
<dbReference type="CDD" id="cd17323">
    <property type="entry name" value="MFS_Tpo1_MDR_like"/>
    <property type="match status" value="1"/>
</dbReference>
<dbReference type="PANTHER" id="PTHR23502">
    <property type="entry name" value="MAJOR FACILITATOR SUPERFAMILY"/>
    <property type="match status" value="1"/>
</dbReference>
<dbReference type="HOGENOM" id="CLU_008455_1_1_1"/>
<evidence type="ECO:0000256" key="1">
    <source>
        <dbReference type="ARBA" id="ARBA00004651"/>
    </source>
</evidence>
<evidence type="ECO:0000256" key="6">
    <source>
        <dbReference type="ARBA" id="ARBA00023136"/>
    </source>
</evidence>
<evidence type="ECO:0000313" key="10">
    <source>
        <dbReference type="EMBL" id="EIT81663.1"/>
    </source>
</evidence>
<evidence type="ECO:0000259" key="9">
    <source>
        <dbReference type="PROSITE" id="PS50850"/>
    </source>
</evidence>
<reference evidence="11" key="2">
    <citation type="submission" date="2012-06" db="EMBL/GenBank/DDBJ databases">
        <title>Comparative genomic analyses of Aspergillus oryzae 3.042 and A. oryzae RIB40 for soy-sauce fermentation.</title>
        <authorList>
            <person name="Zhao G."/>
            <person name="Hou L."/>
            <person name="Wang C."/>
            <person name="Cao X."/>
        </authorList>
    </citation>
    <scope>NUCLEOTIDE SEQUENCE [LARGE SCALE GENOMIC DNA]</scope>
    <source>
        <strain evidence="11">3.042</strain>
    </source>
</reference>
<feature type="transmembrane region" description="Helical" evidence="8">
    <location>
        <begin position="287"/>
        <end position="313"/>
    </location>
</feature>
<comment type="caution">
    <text evidence="10">The sequence shown here is derived from an EMBL/GenBank/DDBJ whole genome shotgun (WGS) entry which is preliminary data.</text>
</comment>
<feature type="transmembrane region" description="Helical" evidence="8">
    <location>
        <begin position="371"/>
        <end position="391"/>
    </location>
</feature>
<evidence type="ECO:0000313" key="11">
    <source>
        <dbReference type="Proteomes" id="UP000002812"/>
    </source>
</evidence>
<dbReference type="InterPro" id="IPR020846">
    <property type="entry name" value="MFS_dom"/>
</dbReference>
<evidence type="ECO:0000256" key="3">
    <source>
        <dbReference type="ARBA" id="ARBA00022475"/>
    </source>
</evidence>
<feature type="transmembrane region" description="Helical" evidence="8">
    <location>
        <begin position="334"/>
        <end position="351"/>
    </location>
</feature>
<dbReference type="PANTHER" id="PTHR23502:SF135">
    <property type="entry name" value="MAJOR FACILITATOR SUPERFAMILY (MFS) PROFILE DOMAIN-CONTAINING PROTEIN-RELATED"/>
    <property type="match status" value="1"/>
</dbReference>
<feature type="transmembrane region" description="Helical" evidence="8">
    <location>
        <begin position="77"/>
        <end position="97"/>
    </location>
</feature>
<dbReference type="InterPro" id="IPR036259">
    <property type="entry name" value="MFS_trans_sf"/>
</dbReference>
<evidence type="ECO:0000256" key="4">
    <source>
        <dbReference type="ARBA" id="ARBA00022692"/>
    </source>
</evidence>
<sequence length="474" mass="52360">MDNLTPKDQPPHDSENGIPAQEKFKSSPLQWPQSKRVGHVVLVSVLTLVMNLSSAIFSPGARYFAEEYGITNPSLQSLIVSINMLGLVCGPLAVAPISELYGRLMPYHVCNLIFFGFTIGCAKSTGTVMFLAFRFLAGCAGSAPLTIGVGTIAEVIPKEQRGVAMGMFSLGPTLEPSLGPIIGGFVAEYKGWRWTFWVLLVLVSTNIQRTQGCTQSIPQDSQGLASEKKKLMAKEMPAHFLRALLTPIKLLIFHPAVLLTSLSVAYAFGLSFLLFTTSPSVFQKQYGFSLGISGLCYLGMGTGMLIGVSIFSLTSDKLQYWHRRRNFHEPENRLALMAIFCPVIPVGYFWYGWSADKVTHWIVPIIDTSLIGLGTLFILVNASAALLPLAGQPLYDKLGFGRGNSLHGFLAIVFIPIPWLLYRYGRQLREWSESRHGDLWTRLKRNHSCKSINQPSTNQIPRRPSRGECFLALI</sequence>
<evidence type="ECO:0000256" key="5">
    <source>
        <dbReference type="ARBA" id="ARBA00022989"/>
    </source>
</evidence>
<keyword evidence="6 8" id="KW-0472">Membrane</keyword>
<feature type="transmembrane region" description="Helical" evidence="8">
    <location>
        <begin position="403"/>
        <end position="422"/>
    </location>
</feature>
<organism evidence="10 11">
    <name type="scientific">Aspergillus oryzae (strain 3.042)</name>
    <name type="common">Yellow koji mold</name>
    <dbReference type="NCBI Taxonomy" id="1160506"/>
    <lineage>
        <taxon>Eukaryota</taxon>
        <taxon>Fungi</taxon>
        <taxon>Dikarya</taxon>
        <taxon>Ascomycota</taxon>
        <taxon>Pezizomycotina</taxon>
        <taxon>Eurotiomycetes</taxon>
        <taxon>Eurotiomycetidae</taxon>
        <taxon>Eurotiales</taxon>
        <taxon>Aspergillaceae</taxon>
        <taxon>Aspergillus</taxon>
        <taxon>Aspergillus subgen. Circumdati</taxon>
    </lineage>
</organism>
<reference evidence="10 11" key="1">
    <citation type="journal article" date="2012" name="Eukaryot. Cell">
        <title>Draft genome sequence of Aspergillus oryzae strain 3.042.</title>
        <authorList>
            <person name="Zhao G."/>
            <person name="Yao Y."/>
            <person name="Qi W."/>
            <person name="Wang C."/>
            <person name="Hou L."/>
            <person name="Zeng B."/>
            <person name="Cao X."/>
        </authorList>
    </citation>
    <scope>NUCLEOTIDE SEQUENCE [LARGE SCALE GENOMIC DNA]</scope>
    <source>
        <strain evidence="10 11">3.042</strain>
    </source>
</reference>
<evidence type="ECO:0000256" key="2">
    <source>
        <dbReference type="ARBA" id="ARBA00008335"/>
    </source>
</evidence>
<dbReference type="PROSITE" id="PS50850">
    <property type="entry name" value="MFS"/>
    <property type="match status" value="1"/>
</dbReference>
<proteinExistence type="inferred from homology"/>
<keyword evidence="5 8" id="KW-1133">Transmembrane helix</keyword>
<dbReference type="SUPFAM" id="SSF103473">
    <property type="entry name" value="MFS general substrate transporter"/>
    <property type="match status" value="1"/>
</dbReference>
<dbReference type="GO" id="GO:0022857">
    <property type="term" value="F:transmembrane transporter activity"/>
    <property type="evidence" value="ECO:0007669"/>
    <property type="project" value="InterPro"/>
</dbReference>
<gene>
    <name evidence="10" type="ORF">Ao3042_01840</name>
</gene>
<comment type="similarity">
    <text evidence="2">Belongs to the major facilitator superfamily.</text>
</comment>
<evidence type="ECO:0000256" key="7">
    <source>
        <dbReference type="SAM" id="MobiDB-lite"/>
    </source>
</evidence>